<accession>A0A0M6ZE59</accession>
<dbReference type="Pfam" id="PF14525">
    <property type="entry name" value="AraC_binding_2"/>
    <property type="match status" value="1"/>
</dbReference>
<dbReference type="AlphaFoldDB" id="A0A0M6ZE59"/>
<dbReference type="InterPro" id="IPR050204">
    <property type="entry name" value="AraC_XylS_family_regulators"/>
</dbReference>
<evidence type="ECO:0000256" key="1">
    <source>
        <dbReference type="ARBA" id="ARBA00023015"/>
    </source>
</evidence>
<protein>
    <submittedName>
        <fullName evidence="5">Transcriptional activator NphR</fullName>
    </submittedName>
</protein>
<evidence type="ECO:0000256" key="2">
    <source>
        <dbReference type="ARBA" id="ARBA00023125"/>
    </source>
</evidence>
<dbReference type="Proteomes" id="UP000049983">
    <property type="component" value="Unassembled WGS sequence"/>
</dbReference>
<dbReference type="PANTHER" id="PTHR46796">
    <property type="entry name" value="HTH-TYPE TRANSCRIPTIONAL ACTIVATOR RHAS-RELATED"/>
    <property type="match status" value="1"/>
</dbReference>
<dbReference type="Pfam" id="PF12833">
    <property type="entry name" value="HTH_18"/>
    <property type="match status" value="1"/>
</dbReference>
<gene>
    <name evidence="5" type="primary">nphR_3</name>
    <name evidence="5" type="ORF">LA5096_04861</name>
</gene>
<dbReference type="Gene3D" id="1.10.10.60">
    <property type="entry name" value="Homeodomain-like"/>
    <property type="match status" value="1"/>
</dbReference>
<evidence type="ECO:0000313" key="5">
    <source>
        <dbReference type="EMBL" id="CTQ76737.1"/>
    </source>
</evidence>
<keyword evidence="1" id="KW-0805">Transcription regulation</keyword>
<evidence type="ECO:0000256" key="3">
    <source>
        <dbReference type="ARBA" id="ARBA00023163"/>
    </source>
</evidence>
<proteinExistence type="predicted"/>
<dbReference type="InterPro" id="IPR009057">
    <property type="entry name" value="Homeodomain-like_sf"/>
</dbReference>
<dbReference type="SMART" id="SM00342">
    <property type="entry name" value="HTH_ARAC"/>
    <property type="match status" value="1"/>
</dbReference>
<sequence>MSQAAHRPPLSNYRCFETFDVDEAREIVARNFCSHRLDRMSSGDRFDACQNRVDGERLSLNYIRYGADVTIDPGELSEFYLIQIPITGTAQVRNGIRSVYSTRSVGVVLNPDRHTTMRWHEGCEQVLVQIEKSYMRDIAVRMTGVDVNSVRFSPGLDLNHESIASWAWRLRALFGAAEAGQAFQGSDLQQQSQLEEALVMSLLEVQPSTVSHFLGERRSGASPAILKRALSLINEQFGQDISLLDISAFAGTTPRNLQILFKRELGCTPMEKLRDVRLNFARHLLVSSGKHQSVADIAEKSGHRHAGRFSLAYKACFGESPKETQRRRPFG</sequence>
<dbReference type="EMBL" id="CXWC01000013">
    <property type="protein sequence ID" value="CTQ76737.1"/>
    <property type="molecule type" value="Genomic_DNA"/>
</dbReference>
<dbReference type="PROSITE" id="PS01124">
    <property type="entry name" value="HTH_ARAC_FAMILY_2"/>
    <property type="match status" value="1"/>
</dbReference>
<keyword evidence="2" id="KW-0238">DNA-binding</keyword>
<keyword evidence="6" id="KW-1185">Reference proteome</keyword>
<dbReference type="STRING" id="311410.LA5095_03579"/>
<dbReference type="GO" id="GO:0003700">
    <property type="term" value="F:DNA-binding transcription factor activity"/>
    <property type="evidence" value="ECO:0007669"/>
    <property type="project" value="InterPro"/>
</dbReference>
<name>A0A0M6ZE59_9HYPH</name>
<dbReference type="GO" id="GO:0043565">
    <property type="term" value="F:sequence-specific DNA binding"/>
    <property type="evidence" value="ECO:0007669"/>
    <property type="project" value="InterPro"/>
</dbReference>
<dbReference type="InterPro" id="IPR035418">
    <property type="entry name" value="AraC-bd_2"/>
</dbReference>
<organism evidence="5 6">
    <name type="scientific">Roseibium album</name>
    <dbReference type="NCBI Taxonomy" id="311410"/>
    <lineage>
        <taxon>Bacteria</taxon>
        <taxon>Pseudomonadati</taxon>
        <taxon>Pseudomonadota</taxon>
        <taxon>Alphaproteobacteria</taxon>
        <taxon>Hyphomicrobiales</taxon>
        <taxon>Stappiaceae</taxon>
        <taxon>Roseibium</taxon>
    </lineage>
</organism>
<dbReference type="OrthoDB" id="9802263at2"/>
<keyword evidence="3" id="KW-0804">Transcription</keyword>
<dbReference type="RefSeq" id="WP_055117355.1">
    <property type="nucleotide sequence ID" value="NZ_CXWA01000004.1"/>
</dbReference>
<evidence type="ECO:0000313" key="6">
    <source>
        <dbReference type="Proteomes" id="UP000049983"/>
    </source>
</evidence>
<dbReference type="GeneID" id="97672140"/>
<evidence type="ECO:0000259" key="4">
    <source>
        <dbReference type="PROSITE" id="PS01124"/>
    </source>
</evidence>
<dbReference type="InterPro" id="IPR018060">
    <property type="entry name" value="HTH_AraC"/>
</dbReference>
<reference evidence="6" key="1">
    <citation type="submission" date="2015-07" db="EMBL/GenBank/DDBJ databases">
        <authorList>
            <person name="Rodrigo-Torres Lidia"/>
            <person name="Arahal R.David."/>
        </authorList>
    </citation>
    <scope>NUCLEOTIDE SEQUENCE [LARGE SCALE GENOMIC DNA]</scope>
    <source>
        <strain evidence="6">CECT 5096</strain>
    </source>
</reference>
<dbReference type="SUPFAM" id="SSF46689">
    <property type="entry name" value="Homeodomain-like"/>
    <property type="match status" value="2"/>
</dbReference>
<feature type="domain" description="HTH araC/xylS-type" evidence="4">
    <location>
        <begin position="227"/>
        <end position="327"/>
    </location>
</feature>